<accession>A0A0E9ULB8</accession>
<name>A0A0E9ULB8_ANGAN</name>
<proteinExistence type="predicted"/>
<reference evidence="1" key="1">
    <citation type="submission" date="2014-11" db="EMBL/GenBank/DDBJ databases">
        <authorList>
            <person name="Amaro Gonzalez C."/>
        </authorList>
    </citation>
    <scope>NUCLEOTIDE SEQUENCE</scope>
</reference>
<dbReference type="EMBL" id="GBXM01042522">
    <property type="protein sequence ID" value="JAH66055.1"/>
    <property type="molecule type" value="Transcribed_RNA"/>
</dbReference>
<sequence>MEDVTTDRRDIVY</sequence>
<reference evidence="1" key="2">
    <citation type="journal article" date="2015" name="Fish Shellfish Immunol.">
        <title>Early steps in the European eel (Anguilla anguilla)-Vibrio vulnificus interaction in the gills: Role of the RtxA13 toxin.</title>
        <authorList>
            <person name="Callol A."/>
            <person name="Pajuelo D."/>
            <person name="Ebbesson L."/>
            <person name="Teles M."/>
            <person name="MacKenzie S."/>
            <person name="Amaro C."/>
        </authorList>
    </citation>
    <scope>NUCLEOTIDE SEQUENCE</scope>
</reference>
<protein>
    <submittedName>
        <fullName evidence="1">Uncharacterized protein</fullName>
    </submittedName>
</protein>
<organism evidence="1">
    <name type="scientific">Anguilla anguilla</name>
    <name type="common">European freshwater eel</name>
    <name type="synonym">Muraena anguilla</name>
    <dbReference type="NCBI Taxonomy" id="7936"/>
    <lineage>
        <taxon>Eukaryota</taxon>
        <taxon>Metazoa</taxon>
        <taxon>Chordata</taxon>
        <taxon>Craniata</taxon>
        <taxon>Vertebrata</taxon>
        <taxon>Euteleostomi</taxon>
        <taxon>Actinopterygii</taxon>
        <taxon>Neopterygii</taxon>
        <taxon>Teleostei</taxon>
        <taxon>Anguilliformes</taxon>
        <taxon>Anguillidae</taxon>
        <taxon>Anguilla</taxon>
    </lineage>
</organism>
<evidence type="ECO:0000313" key="1">
    <source>
        <dbReference type="EMBL" id="JAH66055.1"/>
    </source>
</evidence>